<gene>
    <name evidence="3" type="ORF">BZJ21_15450</name>
</gene>
<dbReference type="InterPro" id="IPR038717">
    <property type="entry name" value="Tc1-like_DDE_dom"/>
</dbReference>
<dbReference type="InterPro" id="IPR009057">
    <property type="entry name" value="Homeodomain-like_sf"/>
</dbReference>
<dbReference type="Pfam" id="PF13358">
    <property type="entry name" value="DDE_3"/>
    <property type="match status" value="1"/>
</dbReference>
<evidence type="ECO:0000313" key="4">
    <source>
        <dbReference type="Proteomes" id="UP000189431"/>
    </source>
</evidence>
<sequence>SAAMISQALRINETTVRRHLEDYATAEKLKPENGGSSSHLSAPQALALIEHLTEHTYSHTHQIVAYVQCQFGVRYSVAGMNKWLHHNGFSYKKPKGVPHKFDEAKQHAFVDAYEALKSRCDKDEAILFMDAVHPTQTTKVTQGWIRTGQDKAIETTGSRSRLNIVGALNLSDLGHPIIDDYDTVNSENIVRFLCKIRERYPLNHKVHLVLDG</sequence>
<dbReference type="InterPro" id="IPR025959">
    <property type="entry name" value="Winged_HTH_dom"/>
</dbReference>
<dbReference type="SUPFAM" id="SSF46689">
    <property type="entry name" value="Homeodomain-like"/>
    <property type="match status" value="1"/>
</dbReference>
<evidence type="ECO:0000313" key="3">
    <source>
        <dbReference type="EMBL" id="OOF31902.1"/>
    </source>
</evidence>
<dbReference type="InterPro" id="IPR047655">
    <property type="entry name" value="Transpos_IS630-like"/>
</dbReference>
<organism evidence="3 4">
    <name type="scientific">Salinivibrio costicola subsp. alcaliphilus</name>
    <dbReference type="NCBI Taxonomy" id="272773"/>
    <lineage>
        <taxon>Bacteria</taxon>
        <taxon>Pseudomonadati</taxon>
        <taxon>Pseudomonadota</taxon>
        <taxon>Gammaproteobacteria</taxon>
        <taxon>Vibrionales</taxon>
        <taxon>Vibrionaceae</taxon>
        <taxon>Salinivibrio</taxon>
    </lineage>
</organism>
<accession>A0ABX3KN50</accession>
<dbReference type="RefSeq" id="WP_108743196.1">
    <property type="nucleotide sequence ID" value="NZ_MUFR01000121.1"/>
</dbReference>
<feature type="non-terminal residue" evidence="3">
    <location>
        <position position="212"/>
    </location>
</feature>
<dbReference type="NCBIfam" id="NF033545">
    <property type="entry name" value="transpos_IS630"/>
    <property type="match status" value="1"/>
</dbReference>
<keyword evidence="4" id="KW-1185">Reference proteome</keyword>
<reference evidence="4" key="1">
    <citation type="submission" date="2017-01" db="EMBL/GenBank/DDBJ databases">
        <title>Draft genome of the species Salinivibrio costicola subsp. alcaliphilus.</title>
        <authorList>
            <person name="Lopez-Hermoso C."/>
            <person name="De La Haba R."/>
            <person name="Sanchez-Porro C."/>
            <person name="Ventosa A."/>
        </authorList>
    </citation>
    <scope>NUCLEOTIDE SEQUENCE [LARGE SCALE GENOMIC DNA]</scope>
    <source>
        <strain evidence="4">CBH448</strain>
    </source>
</reference>
<dbReference type="Proteomes" id="UP000189431">
    <property type="component" value="Unassembled WGS sequence"/>
</dbReference>
<proteinExistence type="predicted"/>
<dbReference type="EMBL" id="MUFR01000121">
    <property type="protein sequence ID" value="OOF31902.1"/>
    <property type="molecule type" value="Genomic_DNA"/>
</dbReference>
<name>A0ABX3KN50_SALCS</name>
<comment type="caution">
    <text evidence="3">The sequence shown here is derived from an EMBL/GenBank/DDBJ whole genome shotgun (WGS) entry which is preliminary data.</text>
</comment>
<feature type="domain" description="Winged helix-turn helix" evidence="2">
    <location>
        <begin position="54"/>
        <end position="112"/>
    </location>
</feature>
<feature type="domain" description="Tc1-like transposase DDE" evidence="1">
    <location>
        <begin position="126"/>
        <end position="212"/>
    </location>
</feature>
<feature type="non-terminal residue" evidence="3">
    <location>
        <position position="1"/>
    </location>
</feature>
<evidence type="ECO:0000259" key="2">
    <source>
        <dbReference type="Pfam" id="PF13592"/>
    </source>
</evidence>
<protein>
    <submittedName>
        <fullName evidence="3">IS630 family transposase</fullName>
    </submittedName>
</protein>
<dbReference type="Pfam" id="PF13592">
    <property type="entry name" value="HTH_33"/>
    <property type="match status" value="1"/>
</dbReference>
<evidence type="ECO:0000259" key="1">
    <source>
        <dbReference type="Pfam" id="PF13358"/>
    </source>
</evidence>